<evidence type="ECO:0000313" key="2">
    <source>
        <dbReference type="Proteomes" id="UP000664161"/>
    </source>
</evidence>
<evidence type="ECO:0000313" key="1">
    <source>
        <dbReference type="EMBL" id="MBO1517986.1"/>
    </source>
</evidence>
<gene>
    <name evidence="1" type="ORF">J3491_11675</name>
</gene>
<dbReference type="AlphaFoldDB" id="A0AAW4IS56"/>
<dbReference type="InterPro" id="IPR011010">
    <property type="entry name" value="DNA_brk_join_enz"/>
</dbReference>
<keyword evidence="2" id="KW-1185">Reference proteome</keyword>
<comment type="caution">
    <text evidence="1">The sequence shown here is derived from an EMBL/GenBank/DDBJ whole genome shotgun (WGS) entry which is preliminary data.</text>
</comment>
<dbReference type="GO" id="GO:0003677">
    <property type="term" value="F:DNA binding"/>
    <property type="evidence" value="ECO:0007669"/>
    <property type="project" value="InterPro"/>
</dbReference>
<dbReference type="EMBL" id="JAGBKN010000044">
    <property type="protein sequence ID" value="MBO1517986.1"/>
    <property type="molecule type" value="Genomic_DNA"/>
</dbReference>
<protein>
    <submittedName>
        <fullName evidence="1">Uncharacterized protein</fullName>
    </submittedName>
</protein>
<dbReference type="Proteomes" id="UP000664161">
    <property type="component" value="Unassembled WGS sequence"/>
</dbReference>
<accession>A0AAW4IS56</accession>
<organism evidence="1 2">
    <name type="scientific">Psychrobacter halodurans</name>
    <dbReference type="NCBI Taxonomy" id="2818439"/>
    <lineage>
        <taxon>Bacteria</taxon>
        <taxon>Pseudomonadati</taxon>
        <taxon>Pseudomonadota</taxon>
        <taxon>Gammaproteobacteria</taxon>
        <taxon>Moraxellales</taxon>
        <taxon>Moraxellaceae</taxon>
        <taxon>Psychrobacter</taxon>
    </lineage>
</organism>
<dbReference type="RefSeq" id="WP_207970332.1">
    <property type="nucleotide sequence ID" value="NZ_JAGBKN010000044.1"/>
</dbReference>
<name>A0AAW4IS56_9GAMM</name>
<sequence>MPALQSQNYTPQTEAHEGLVTSHEEILDHYEPSFIHYESMNENLAKSVLSVPLQTIDLSLQQNHIAQNDLALNSNVRALPKNSYQAVFATLHQDAKSIDASYRSCASILLLSMITALPVESLLITGYIGHPSIFKIGTQRSYIQHRLGITKRDGRFDESKHENQFDVIKIPLPQWLVDDLLEQDLPSINDINAYIKQLRAQIGLPYLSVSRIETALPIVLSRYTADSNAHIADLICRTPAPLAPAMYYSGHRSEEIFAHYKSSLEVLNNGCNFDSSYITPWHKYSTGSVFALTPEYAYSVIRDIYDLTNTSLDADTHFNRVSIFTWFVFCLLTGVRPNNGIGYMSDIDLISGWLLIDDKPIRQVQSQRLVPLCPTLQRYLNDYKNYLINYQLSHLLKHDISADIDAIRLGDEVALLRLLSDSFDALTIIKRGDAYQMTKSIIDENPYWTRHFVRSQLEKLGVELVLINAVIGHEKARQEVLGRFSSSSKSQIKSVSYAFERIAVMLGLDKISINRGASCCQSL</sequence>
<dbReference type="SUPFAM" id="SSF56349">
    <property type="entry name" value="DNA breaking-rejoining enzymes"/>
    <property type="match status" value="1"/>
</dbReference>
<reference evidence="1 2" key="1">
    <citation type="submission" date="2021-03" db="EMBL/GenBank/DDBJ databases">
        <authorList>
            <person name="Shang D.-D."/>
            <person name="Du Z.-J."/>
            <person name="Chen G.-J."/>
        </authorList>
    </citation>
    <scope>NUCLEOTIDE SEQUENCE [LARGE SCALE GENOMIC DNA]</scope>
    <source>
        <strain evidence="1 2">F2608</strain>
    </source>
</reference>
<proteinExistence type="predicted"/>